<proteinExistence type="predicted"/>
<keyword evidence="2" id="KW-1133">Transmembrane helix</keyword>
<gene>
    <name evidence="3" type="ORF">GCM10025868_23210</name>
</gene>
<feature type="region of interest" description="Disordered" evidence="1">
    <location>
        <begin position="53"/>
        <end position="85"/>
    </location>
</feature>
<dbReference type="Proteomes" id="UP001157017">
    <property type="component" value="Unassembled WGS sequence"/>
</dbReference>
<feature type="transmembrane region" description="Helical" evidence="2">
    <location>
        <begin position="24"/>
        <end position="43"/>
    </location>
</feature>
<sequence length="85" mass="8909">MEVTAARRHPVPAQRTGDDHAAPVVLRAAGLGLLAGAAAAFVAEWLRPRTYHDAGYAAPRPGTPEVDLRPLDSVVTRTTSRTGGP</sequence>
<reference evidence="4" key="1">
    <citation type="journal article" date="2019" name="Int. J. Syst. Evol. Microbiol.">
        <title>The Global Catalogue of Microorganisms (GCM) 10K type strain sequencing project: providing services to taxonomists for standard genome sequencing and annotation.</title>
        <authorList>
            <consortium name="The Broad Institute Genomics Platform"/>
            <consortium name="The Broad Institute Genome Sequencing Center for Infectious Disease"/>
            <person name="Wu L."/>
            <person name="Ma J."/>
        </authorList>
    </citation>
    <scope>NUCLEOTIDE SEQUENCE [LARGE SCALE GENOMIC DNA]</scope>
    <source>
        <strain evidence="4">NBRC 108730</strain>
    </source>
</reference>
<protein>
    <submittedName>
        <fullName evidence="3">Uncharacterized protein</fullName>
    </submittedName>
</protein>
<evidence type="ECO:0000256" key="1">
    <source>
        <dbReference type="SAM" id="MobiDB-lite"/>
    </source>
</evidence>
<feature type="compositionally biased region" description="Polar residues" evidence="1">
    <location>
        <begin position="75"/>
        <end position="85"/>
    </location>
</feature>
<keyword evidence="4" id="KW-1185">Reference proteome</keyword>
<evidence type="ECO:0000256" key="2">
    <source>
        <dbReference type="SAM" id="Phobius"/>
    </source>
</evidence>
<feature type="region of interest" description="Disordered" evidence="1">
    <location>
        <begin position="1"/>
        <end position="21"/>
    </location>
</feature>
<dbReference type="EMBL" id="BSUZ01000001">
    <property type="protein sequence ID" value="GMA87071.1"/>
    <property type="molecule type" value="Genomic_DNA"/>
</dbReference>
<evidence type="ECO:0000313" key="4">
    <source>
        <dbReference type="Proteomes" id="UP001157017"/>
    </source>
</evidence>
<accession>A0ABQ6JFU0</accession>
<comment type="caution">
    <text evidence="3">The sequence shown here is derived from an EMBL/GenBank/DDBJ whole genome shotgun (WGS) entry which is preliminary data.</text>
</comment>
<keyword evidence="2" id="KW-0472">Membrane</keyword>
<feature type="compositionally biased region" description="Basic residues" evidence="1">
    <location>
        <begin position="1"/>
        <end position="10"/>
    </location>
</feature>
<evidence type="ECO:0000313" key="3">
    <source>
        <dbReference type="EMBL" id="GMA87071.1"/>
    </source>
</evidence>
<organism evidence="3 4">
    <name type="scientific">Angustibacter aerolatus</name>
    <dbReference type="NCBI Taxonomy" id="1162965"/>
    <lineage>
        <taxon>Bacteria</taxon>
        <taxon>Bacillati</taxon>
        <taxon>Actinomycetota</taxon>
        <taxon>Actinomycetes</taxon>
        <taxon>Kineosporiales</taxon>
        <taxon>Kineosporiaceae</taxon>
    </lineage>
</organism>
<name>A0ABQ6JFU0_9ACTN</name>
<keyword evidence="2" id="KW-0812">Transmembrane</keyword>